<dbReference type="Pfam" id="PF19502">
    <property type="entry name" value="DUF6036"/>
    <property type="match status" value="1"/>
</dbReference>
<protein>
    <submittedName>
        <fullName evidence="2">Unannotated protein</fullName>
    </submittedName>
</protein>
<accession>A0A6J7QCD1</accession>
<reference evidence="2" key="1">
    <citation type="submission" date="2020-05" db="EMBL/GenBank/DDBJ databases">
        <authorList>
            <person name="Chiriac C."/>
            <person name="Salcher M."/>
            <person name="Ghai R."/>
            <person name="Kavagutti S V."/>
        </authorList>
    </citation>
    <scope>NUCLEOTIDE SEQUENCE</scope>
</reference>
<organism evidence="2">
    <name type="scientific">freshwater metagenome</name>
    <dbReference type="NCBI Taxonomy" id="449393"/>
    <lineage>
        <taxon>unclassified sequences</taxon>
        <taxon>metagenomes</taxon>
        <taxon>ecological metagenomes</taxon>
    </lineage>
</organism>
<feature type="domain" description="DUF6036" evidence="1">
    <location>
        <begin position="15"/>
        <end position="150"/>
    </location>
</feature>
<dbReference type="InterPro" id="IPR045792">
    <property type="entry name" value="DUF6036"/>
</dbReference>
<dbReference type="EMBL" id="CAFBPN010000015">
    <property type="protein sequence ID" value="CAB5014575.1"/>
    <property type="molecule type" value="Genomic_DNA"/>
</dbReference>
<sequence length="193" mass="22417">MEARKLLFSESAIRRLLHLDAENIYSDSNDTSRLIVIGGSAMSLLNLRHGTHDIDVINELTMIDRKVIEKISESEKVSNEWMNNRSLPFRPQNLILESCTLALKIYNTELYIPSFDLLLVMKMHASRGERDLVDMYLLWGQCSFTSIKEIENAYWTAYPDAPADPYLSSHIEKIEIQSCEYLTRKRTRELSKR</sequence>
<evidence type="ECO:0000259" key="1">
    <source>
        <dbReference type="Pfam" id="PF19502"/>
    </source>
</evidence>
<gene>
    <name evidence="2" type="ORF">UFOPK4098_00493</name>
</gene>
<dbReference type="AlphaFoldDB" id="A0A6J7QCD1"/>
<evidence type="ECO:0000313" key="2">
    <source>
        <dbReference type="EMBL" id="CAB5014575.1"/>
    </source>
</evidence>
<name>A0A6J7QCD1_9ZZZZ</name>
<proteinExistence type="predicted"/>